<sequence>MRIVDNSGVTTGKLWDIFCRVIDNYGDIGVGWRLSVGLAARGERVRFWVDDTSALAWMAPFGAPNVEIRHWTQPIQTEGLAPGDILLETFACELDPEFIAAYADWTGARGQKGLWINLEYLSAESYVERNHGLPSPVMTGPGAGLCKYFFYPGFSVATGGLLREPDLAERQASFERADWLQQRGVNWQGERLVSLFCYEPPALADLLDQLAAGPQATQLLVTAGRATAAVTACILNKTRLKPLWNKRELLSISYLPALTQDDYDHLLWACDLNFVRGEDSLVRALWANKPFVWQIYPQHDDAHHRKLEAFLAMLDAPPSLRAFHMIWNGVNSHTDSKASQQTQLPALALDSWRQVVVRAGQQLRQQDDLVTQIMRFALKNL</sequence>
<evidence type="ECO:0000256" key="6">
    <source>
        <dbReference type="ARBA" id="ARBA00030025"/>
    </source>
</evidence>
<evidence type="ECO:0000256" key="7">
    <source>
        <dbReference type="ARBA" id="ARBA00048472"/>
    </source>
</evidence>
<dbReference type="OrthoDB" id="209085at2"/>
<dbReference type="Proteomes" id="UP000008332">
    <property type="component" value="Chromosome"/>
</dbReference>
<dbReference type="AlphaFoldDB" id="Q21W88"/>
<dbReference type="GO" id="GO:0106361">
    <property type="term" value="F:protein-arginine rhamnosyltransferase activity"/>
    <property type="evidence" value="ECO:0007669"/>
    <property type="project" value="InterPro"/>
</dbReference>
<comment type="catalytic activity">
    <reaction evidence="7">
        <text>dTDP-beta-L-rhamnose + L-arginyl-[protein] = N(omega)-(alpha-L-rhamnosyl)-L-arginyl-[protein] + dTDP + H(+)</text>
        <dbReference type="Rhea" id="RHEA:66692"/>
        <dbReference type="Rhea" id="RHEA-COMP:10532"/>
        <dbReference type="Rhea" id="RHEA-COMP:17096"/>
        <dbReference type="ChEBI" id="CHEBI:15378"/>
        <dbReference type="ChEBI" id="CHEBI:29965"/>
        <dbReference type="ChEBI" id="CHEBI:57510"/>
        <dbReference type="ChEBI" id="CHEBI:58369"/>
        <dbReference type="ChEBI" id="CHEBI:167445"/>
    </reaction>
    <physiologicalReaction direction="left-to-right" evidence="7">
        <dbReference type="Rhea" id="RHEA:66693"/>
    </physiologicalReaction>
</comment>
<dbReference type="STRING" id="338969.Rfer_2243"/>
<evidence type="ECO:0000256" key="5">
    <source>
        <dbReference type="ARBA" id="ARBA00024416"/>
    </source>
</evidence>
<comment type="function">
    <text evidence="3">Protein-arginine rhamnosyltransferase that catalyzes the transfer of a single rhamnose to elongation factor P (EF-P) on 'Lys-32', a modification required for EF-P-dependent rescue of polyproline stalled ribosomes.</text>
</comment>
<reference evidence="9" key="1">
    <citation type="submission" date="2006-02" db="EMBL/GenBank/DDBJ databases">
        <title>Complete sequence of chromosome of Rhodoferax ferrireducens DSM 15236.</title>
        <authorList>
            <person name="Copeland A."/>
            <person name="Lucas S."/>
            <person name="Lapidus A."/>
            <person name="Barry K."/>
            <person name="Detter J.C."/>
            <person name="Glavina del Rio T."/>
            <person name="Hammon N."/>
            <person name="Israni S."/>
            <person name="Pitluck S."/>
            <person name="Brettin T."/>
            <person name="Bruce D."/>
            <person name="Han C."/>
            <person name="Tapia R."/>
            <person name="Gilna P."/>
            <person name="Kiss H."/>
            <person name="Schmutz J."/>
            <person name="Larimer F."/>
            <person name="Land M."/>
            <person name="Kyrpides N."/>
            <person name="Ivanova N."/>
            <person name="Richardson P."/>
        </authorList>
    </citation>
    <scope>NUCLEOTIDE SEQUENCE [LARGE SCALE GENOMIC DNA]</scope>
    <source>
        <strain evidence="9">ATCC BAA-621 / DSM 15236 / T118</strain>
    </source>
</reference>
<comment type="similarity">
    <text evidence="4">Belongs to the glycosyltransferase 104 family.</text>
</comment>
<accession>Q21W88</accession>
<evidence type="ECO:0000256" key="1">
    <source>
        <dbReference type="ARBA" id="ARBA00022676"/>
    </source>
</evidence>
<evidence type="ECO:0000256" key="3">
    <source>
        <dbReference type="ARBA" id="ARBA00024303"/>
    </source>
</evidence>
<dbReference type="InterPro" id="IPR016633">
    <property type="entry name" value="EarP"/>
</dbReference>
<dbReference type="PIRSF" id="PIRSF015557">
    <property type="entry name" value="UCP015557"/>
    <property type="match status" value="1"/>
</dbReference>
<dbReference type="NCBIfam" id="TIGR03837">
    <property type="entry name" value="efp_Arg_rhamno"/>
    <property type="match status" value="1"/>
</dbReference>
<dbReference type="eggNOG" id="COG4394">
    <property type="taxonomic scope" value="Bacteria"/>
</dbReference>
<keyword evidence="2" id="KW-0808">Transferase</keyword>
<evidence type="ECO:0000313" key="8">
    <source>
        <dbReference type="EMBL" id="ABD69965.1"/>
    </source>
</evidence>
<dbReference type="KEGG" id="rfr:Rfer_2243"/>
<organism evidence="8 9">
    <name type="scientific">Albidiferax ferrireducens (strain ATCC BAA-621 / DSM 15236 / T118)</name>
    <name type="common">Rhodoferax ferrireducens</name>
    <dbReference type="NCBI Taxonomy" id="338969"/>
    <lineage>
        <taxon>Bacteria</taxon>
        <taxon>Pseudomonadati</taxon>
        <taxon>Pseudomonadota</taxon>
        <taxon>Betaproteobacteria</taxon>
        <taxon>Burkholderiales</taxon>
        <taxon>Comamonadaceae</taxon>
        <taxon>Rhodoferax</taxon>
    </lineage>
</organism>
<evidence type="ECO:0000256" key="4">
    <source>
        <dbReference type="ARBA" id="ARBA00024346"/>
    </source>
</evidence>
<gene>
    <name evidence="8" type="ordered locus">Rfer_2243</name>
</gene>
<dbReference type="HOGENOM" id="CLU_060250_0_0_4"/>
<dbReference type="EMBL" id="CP000267">
    <property type="protein sequence ID" value="ABD69965.1"/>
    <property type="molecule type" value="Genomic_DNA"/>
</dbReference>
<keyword evidence="1" id="KW-0328">Glycosyltransferase</keyword>
<dbReference type="Pfam" id="PF10093">
    <property type="entry name" value="EarP"/>
    <property type="match status" value="1"/>
</dbReference>
<protein>
    <recommendedName>
        <fullName evidence="5">Protein-arginine rhamnosyltransferase</fullName>
    </recommendedName>
    <alternativeName>
        <fullName evidence="6">EF-P arginine rhamnosyltransferase</fullName>
    </alternativeName>
</protein>
<evidence type="ECO:0000313" key="9">
    <source>
        <dbReference type="Proteomes" id="UP000008332"/>
    </source>
</evidence>
<evidence type="ECO:0000256" key="2">
    <source>
        <dbReference type="ARBA" id="ARBA00022679"/>
    </source>
</evidence>
<keyword evidence="9" id="KW-1185">Reference proteome</keyword>
<proteinExistence type="inferred from homology"/>
<name>Q21W88_ALBFT</name>